<accession>A0A6J5LEC1</accession>
<protein>
    <submittedName>
        <fullName evidence="1">Uncharacterized protein</fullName>
    </submittedName>
</protein>
<name>A0A6J5LEC1_9CAUD</name>
<gene>
    <name evidence="1" type="ORF">UFOVP132_135</name>
</gene>
<organism evidence="1">
    <name type="scientific">uncultured Caudovirales phage</name>
    <dbReference type="NCBI Taxonomy" id="2100421"/>
    <lineage>
        <taxon>Viruses</taxon>
        <taxon>Duplodnaviria</taxon>
        <taxon>Heunggongvirae</taxon>
        <taxon>Uroviricota</taxon>
        <taxon>Caudoviricetes</taxon>
        <taxon>Peduoviridae</taxon>
        <taxon>Maltschvirus</taxon>
        <taxon>Maltschvirus maltsch</taxon>
    </lineage>
</organism>
<evidence type="ECO:0000313" key="1">
    <source>
        <dbReference type="EMBL" id="CAB4131536.1"/>
    </source>
</evidence>
<dbReference type="EMBL" id="LR796247">
    <property type="protein sequence ID" value="CAB4131536.1"/>
    <property type="molecule type" value="Genomic_DNA"/>
</dbReference>
<proteinExistence type="predicted"/>
<sequence length="168" mass="18740">MAKRGEKMATTISVMEANRGKSYDEIGILVAEALGMPICSGRHYYRYMVENGKVQGFPAPWMDGTATKAPKADKAPRVKSVKVAKVKNTVTATVKSVDEIEAIKQKNLETMRVVSAKLSRVRDFSKPVKEEEVKDGEYSPHLDREEELNVLRSEGLIDQVPQYSHLEG</sequence>
<reference evidence="1" key="1">
    <citation type="submission" date="2020-04" db="EMBL/GenBank/DDBJ databases">
        <authorList>
            <person name="Chiriac C."/>
            <person name="Salcher M."/>
            <person name="Ghai R."/>
            <person name="Kavagutti S V."/>
        </authorList>
    </citation>
    <scope>NUCLEOTIDE SEQUENCE</scope>
</reference>